<keyword evidence="1" id="KW-0479">Metal-binding</keyword>
<organism evidence="3 4">
    <name type="scientific">Botryobasidium botryosum (strain FD-172 SS1)</name>
    <dbReference type="NCBI Taxonomy" id="930990"/>
    <lineage>
        <taxon>Eukaryota</taxon>
        <taxon>Fungi</taxon>
        <taxon>Dikarya</taxon>
        <taxon>Basidiomycota</taxon>
        <taxon>Agaricomycotina</taxon>
        <taxon>Agaricomycetes</taxon>
        <taxon>Cantharellales</taxon>
        <taxon>Botryobasidiaceae</taxon>
        <taxon>Botryobasidium</taxon>
    </lineage>
</organism>
<evidence type="ECO:0000256" key="2">
    <source>
        <dbReference type="SAM" id="MobiDB-lite"/>
    </source>
</evidence>
<name>A0A067N9T4_BOTB1</name>
<evidence type="ECO:0008006" key="5">
    <source>
        <dbReference type="Google" id="ProtNLM"/>
    </source>
</evidence>
<evidence type="ECO:0000313" key="4">
    <source>
        <dbReference type="Proteomes" id="UP000027195"/>
    </source>
</evidence>
<dbReference type="STRING" id="930990.A0A067N9T4"/>
<feature type="binding site" evidence="1">
    <location>
        <position position="115"/>
    </location>
    <ligand>
        <name>Zn(2+)</name>
        <dbReference type="ChEBI" id="CHEBI:29105"/>
    </ligand>
</feature>
<evidence type="ECO:0000313" key="3">
    <source>
        <dbReference type="EMBL" id="KDQ20842.1"/>
    </source>
</evidence>
<feature type="region of interest" description="Disordered" evidence="2">
    <location>
        <begin position="1"/>
        <end position="31"/>
    </location>
</feature>
<dbReference type="SUPFAM" id="SSF101152">
    <property type="entry name" value="Mob1/phocein"/>
    <property type="match status" value="1"/>
</dbReference>
<keyword evidence="4" id="KW-1185">Reference proteome</keyword>
<dbReference type="Pfam" id="PF03637">
    <property type="entry name" value="Mob1_phocein"/>
    <property type="match status" value="1"/>
</dbReference>
<evidence type="ECO:0000256" key="1">
    <source>
        <dbReference type="PIRSR" id="PIRSR605301-1"/>
    </source>
</evidence>
<dbReference type="InParanoid" id="A0A067N9T4"/>
<dbReference type="InterPro" id="IPR005301">
    <property type="entry name" value="MOB_kinase_act_fam"/>
</dbReference>
<keyword evidence="1" id="KW-0862">Zinc</keyword>
<dbReference type="AlphaFoldDB" id="A0A067N9T4"/>
<dbReference type="InterPro" id="IPR036703">
    <property type="entry name" value="MOB_kinase_act_sf"/>
</dbReference>
<dbReference type="SMART" id="SM01388">
    <property type="entry name" value="Mob1_phocein"/>
    <property type="match status" value="1"/>
</dbReference>
<protein>
    <recommendedName>
        <fullName evidence="5">Maintenance of ploidy protein mob2</fullName>
    </recommendedName>
</protein>
<dbReference type="HOGENOM" id="CLU_038321_2_0_1"/>
<sequence length="260" mass="28889">MSFFNSIGRSMARNPRPPKRSPTGPNFYQDAGAPPVPGAGDAYGAGAPMEVAPADPAQKPLYLCNPFVKAALVKGSFKTIVRLPNYVDVNEWVAVNIYEFYNNLNLFYGVLAETCTAHSCPTMSAGPALDYRWIDQNRKQVKLPAPTYIDYVMSWVQQTLDNPKDFPTKIGADFSPTFPTTAKHIYRQLLRVFAHLYHAHYNTVLHLSSEGHFNSLFAHFLAFGKQYDLLDVKDIHGGSGGAVGVGELWEKWKEMGVLEA</sequence>
<dbReference type="Gene3D" id="1.20.140.30">
    <property type="entry name" value="MOB kinase activator"/>
    <property type="match status" value="1"/>
</dbReference>
<proteinExistence type="predicted"/>
<feature type="binding site" evidence="1">
    <location>
        <position position="200"/>
    </location>
    <ligand>
        <name>Zn(2+)</name>
        <dbReference type="ChEBI" id="CHEBI:29105"/>
    </ligand>
</feature>
<dbReference type="OrthoDB" id="8170117at2759"/>
<feature type="binding site" evidence="1">
    <location>
        <position position="120"/>
    </location>
    <ligand>
        <name>Zn(2+)</name>
        <dbReference type="ChEBI" id="CHEBI:29105"/>
    </ligand>
</feature>
<reference evidence="4" key="1">
    <citation type="journal article" date="2014" name="Proc. Natl. Acad. Sci. U.S.A.">
        <title>Extensive sampling of basidiomycete genomes demonstrates inadequacy of the white-rot/brown-rot paradigm for wood decay fungi.</title>
        <authorList>
            <person name="Riley R."/>
            <person name="Salamov A.A."/>
            <person name="Brown D.W."/>
            <person name="Nagy L.G."/>
            <person name="Floudas D."/>
            <person name="Held B.W."/>
            <person name="Levasseur A."/>
            <person name="Lombard V."/>
            <person name="Morin E."/>
            <person name="Otillar R."/>
            <person name="Lindquist E.A."/>
            <person name="Sun H."/>
            <person name="LaButti K.M."/>
            <person name="Schmutz J."/>
            <person name="Jabbour D."/>
            <person name="Luo H."/>
            <person name="Baker S.E."/>
            <person name="Pisabarro A.G."/>
            <person name="Walton J.D."/>
            <person name="Blanchette R.A."/>
            <person name="Henrissat B."/>
            <person name="Martin F."/>
            <person name="Cullen D."/>
            <person name="Hibbett D.S."/>
            <person name="Grigoriev I.V."/>
        </authorList>
    </citation>
    <scope>NUCLEOTIDE SEQUENCE [LARGE SCALE GENOMIC DNA]</scope>
    <source>
        <strain evidence="4">FD-172 SS1</strain>
    </source>
</reference>
<gene>
    <name evidence="3" type="ORF">BOTBODRAFT_151777</name>
</gene>
<dbReference type="EMBL" id="KL198017">
    <property type="protein sequence ID" value="KDQ20842.1"/>
    <property type="molecule type" value="Genomic_DNA"/>
</dbReference>
<dbReference type="PANTHER" id="PTHR22599">
    <property type="entry name" value="MPS ONE BINDER KINASE ACTIVATOR-LIKE MOB"/>
    <property type="match status" value="1"/>
</dbReference>
<feature type="binding site" evidence="1">
    <location>
        <position position="195"/>
    </location>
    <ligand>
        <name>Zn(2+)</name>
        <dbReference type="ChEBI" id="CHEBI:29105"/>
    </ligand>
</feature>
<dbReference type="FunCoup" id="A0A067N9T4">
    <property type="interactions" value="99"/>
</dbReference>
<accession>A0A067N9T4</accession>
<dbReference type="Proteomes" id="UP000027195">
    <property type="component" value="Unassembled WGS sequence"/>
</dbReference>